<comment type="caution">
    <text evidence="5">The sequence shown here is derived from an EMBL/GenBank/DDBJ whole genome shotgun (WGS) entry which is preliminary data.</text>
</comment>
<keyword evidence="6" id="KW-1185">Reference proteome</keyword>
<evidence type="ECO:0000259" key="4">
    <source>
        <dbReference type="Pfam" id="PF14257"/>
    </source>
</evidence>
<dbReference type="PROSITE" id="PS51257">
    <property type="entry name" value="PROKAR_LIPOPROTEIN"/>
    <property type="match status" value="1"/>
</dbReference>
<dbReference type="InterPro" id="IPR025645">
    <property type="entry name" value="DUF4349"/>
</dbReference>
<reference evidence="5 6" key="1">
    <citation type="journal article" date="2020" name="Syst. Appl. Microbiol.">
        <title>Alienimonas chondri sp. nov., a novel planctomycete isolated from the biofilm of the red alga Chondrus crispus.</title>
        <authorList>
            <person name="Vitorino I."/>
            <person name="Albuquerque L."/>
            <person name="Wiegand S."/>
            <person name="Kallscheuer N."/>
            <person name="da Costa M.S."/>
            <person name="Lobo-da-Cunha A."/>
            <person name="Jogler C."/>
            <person name="Lage O.M."/>
        </authorList>
    </citation>
    <scope>NUCLEOTIDE SEQUENCE [LARGE SCALE GENOMIC DNA]</scope>
    <source>
        <strain evidence="5 6">LzC2</strain>
    </source>
</reference>
<sequence>MSRSIRFPLAALALLLLAGCGAEATFDRANVSAPAMKGGTEESYEMDAAGLSNALTIQMPIDEMVAGQEGRPTDPAPTADSARPAAAKPKIIYTADLTVVVENFEGVEQAIPALVDKFGGYVAASDVDRSMGDRLRGTWTVRIPVASYDAFLAGAGGLGVVEEKGETARDVTAEFVDTEARLAGRRALETRLLELLAERPGELKDVLELERELARVREEIETAEGRLRYLSNQTAYSTITLQVREERDYVPPRRPGFGERIASTWDASLEALASFGRGLVLFLVAVAPFAVVIGLPIVLLFWLLIRRLRRVRTRRQPEARAEAE</sequence>
<dbReference type="Pfam" id="PF14257">
    <property type="entry name" value="DUF4349"/>
    <property type="match status" value="1"/>
</dbReference>
<evidence type="ECO:0000313" key="6">
    <source>
        <dbReference type="Proteomes" id="UP000609651"/>
    </source>
</evidence>
<dbReference type="Proteomes" id="UP000609651">
    <property type="component" value="Unassembled WGS sequence"/>
</dbReference>
<feature type="signal peptide" evidence="3">
    <location>
        <begin position="1"/>
        <end position="24"/>
    </location>
</feature>
<feature type="coiled-coil region" evidence="1">
    <location>
        <begin position="206"/>
        <end position="233"/>
    </location>
</feature>
<keyword evidence="1" id="KW-0175">Coiled coil</keyword>
<protein>
    <recommendedName>
        <fullName evidence="4">DUF4349 domain-containing protein</fullName>
    </recommendedName>
</protein>
<dbReference type="EMBL" id="WTPX01000188">
    <property type="protein sequence ID" value="NNJ27707.1"/>
    <property type="molecule type" value="Genomic_DNA"/>
</dbReference>
<gene>
    <name evidence="5" type="ORF">LzC2_38150</name>
</gene>
<feature type="chain" id="PRO_5046364596" description="DUF4349 domain-containing protein" evidence="3">
    <location>
        <begin position="25"/>
        <end position="324"/>
    </location>
</feature>
<accession>A0ABX1VKV0</accession>
<evidence type="ECO:0000256" key="3">
    <source>
        <dbReference type="SAM" id="SignalP"/>
    </source>
</evidence>
<evidence type="ECO:0000256" key="1">
    <source>
        <dbReference type="SAM" id="Coils"/>
    </source>
</evidence>
<evidence type="ECO:0000313" key="5">
    <source>
        <dbReference type="EMBL" id="NNJ27707.1"/>
    </source>
</evidence>
<name>A0ABX1VKV0_9PLAN</name>
<keyword evidence="2" id="KW-1133">Transmembrane helix</keyword>
<dbReference type="RefSeq" id="WP_171189613.1">
    <property type="nucleotide sequence ID" value="NZ_WTPX01000188.1"/>
</dbReference>
<feature type="domain" description="DUF4349" evidence="4">
    <location>
        <begin position="90"/>
        <end position="302"/>
    </location>
</feature>
<feature type="transmembrane region" description="Helical" evidence="2">
    <location>
        <begin position="279"/>
        <end position="305"/>
    </location>
</feature>
<organism evidence="5 6">
    <name type="scientific">Alienimonas chondri</name>
    <dbReference type="NCBI Taxonomy" id="2681879"/>
    <lineage>
        <taxon>Bacteria</taxon>
        <taxon>Pseudomonadati</taxon>
        <taxon>Planctomycetota</taxon>
        <taxon>Planctomycetia</taxon>
        <taxon>Planctomycetales</taxon>
        <taxon>Planctomycetaceae</taxon>
        <taxon>Alienimonas</taxon>
    </lineage>
</organism>
<evidence type="ECO:0000256" key="2">
    <source>
        <dbReference type="SAM" id="Phobius"/>
    </source>
</evidence>
<proteinExistence type="predicted"/>
<keyword evidence="3" id="KW-0732">Signal</keyword>
<keyword evidence="2" id="KW-0812">Transmembrane</keyword>
<keyword evidence="2" id="KW-0472">Membrane</keyword>